<dbReference type="RefSeq" id="XP_022727372.1">
    <property type="nucleotide sequence ID" value="XM_022871637.1"/>
</dbReference>
<dbReference type="PANTHER" id="PTHR47294">
    <property type="entry name" value="OS08G0431150 PROTEIN"/>
    <property type="match status" value="1"/>
</dbReference>
<protein>
    <submittedName>
        <fullName evidence="2 3">Uncharacterized protein LOC111283190 isoform X1</fullName>
    </submittedName>
</protein>
<sequence length="183" mass="20969">MVFHGQSKEEVTRIESNKPKSFLLPGTSLASVESLSMPLVHEVVLSADIQCAECQSRIADIMSRMNETDSVLVNVLEKKESCQHNGYDQEDFSLLQKQLCCMMMRLNIDCNGCYKKLRRILLNMKEIESHMIEKQQCRVSVCGRFRPSDVAIKIRKKMNRRVEILEIQEVSDEETGQTPTIIS</sequence>
<keyword evidence="1" id="KW-1185">Reference proteome</keyword>
<organism evidence="1 4">
    <name type="scientific">Durio zibethinus</name>
    <name type="common">Durian</name>
    <dbReference type="NCBI Taxonomy" id="66656"/>
    <lineage>
        <taxon>Eukaryota</taxon>
        <taxon>Viridiplantae</taxon>
        <taxon>Streptophyta</taxon>
        <taxon>Embryophyta</taxon>
        <taxon>Tracheophyta</taxon>
        <taxon>Spermatophyta</taxon>
        <taxon>Magnoliopsida</taxon>
        <taxon>eudicotyledons</taxon>
        <taxon>Gunneridae</taxon>
        <taxon>Pentapetalae</taxon>
        <taxon>rosids</taxon>
        <taxon>malvids</taxon>
        <taxon>Malvales</taxon>
        <taxon>Malvaceae</taxon>
        <taxon>Helicteroideae</taxon>
        <taxon>Durio</taxon>
    </lineage>
</organism>
<dbReference type="OrthoDB" id="1889242at2759"/>
<proteinExistence type="predicted"/>
<dbReference type="RefSeq" id="XP_022727373.1">
    <property type="nucleotide sequence ID" value="XM_022871638.1"/>
</dbReference>
<dbReference type="AlphaFoldDB" id="A0A6P5XHW8"/>
<name>A0A6P5XHW8_DURZI</name>
<evidence type="ECO:0000313" key="2">
    <source>
        <dbReference type="RefSeq" id="XP_022727369.1"/>
    </source>
</evidence>
<dbReference type="RefSeq" id="XP_022727370.1">
    <property type="nucleotide sequence ID" value="XM_022871635.1"/>
</dbReference>
<gene>
    <name evidence="2 3 4 5" type="primary">LOC111283190</name>
</gene>
<dbReference type="RefSeq" id="XP_022727369.1">
    <property type="nucleotide sequence ID" value="XM_022871634.1"/>
</dbReference>
<dbReference type="Gene3D" id="3.30.70.100">
    <property type="match status" value="1"/>
</dbReference>
<dbReference type="Proteomes" id="UP000515121">
    <property type="component" value="Unplaced"/>
</dbReference>
<evidence type="ECO:0000313" key="5">
    <source>
        <dbReference type="RefSeq" id="XP_022727373.1"/>
    </source>
</evidence>
<dbReference type="GO" id="GO:0046872">
    <property type="term" value="F:metal ion binding"/>
    <property type="evidence" value="ECO:0007669"/>
    <property type="project" value="InterPro"/>
</dbReference>
<dbReference type="GeneID" id="111283190"/>
<evidence type="ECO:0000313" key="1">
    <source>
        <dbReference type="Proteomes" id="UP000515121"/>
    </source>
</evidence>
<dbReference type="KEGG" id="dzi:111283190"/>
<dbReference type="PANTHER" id="PTHR47294:SF4">
    <property type="entry name" value="HEAVY METAL-ASSOCIATED ISOPRENYLATED PLANT PROTEIN 26-LIKE ISOFORM X1"/>
    <property type="match status" value="1"/>
</dbReference>
<reference evidence="2 3" key="1">
    <citation type="submission" date="2025-04" db="UniProtKB">
        <authorList>
            <consortium name="RefSeq"/>
        </authorList>
    </citation>
    <scope>IDENTIFICATION</scope>
    <source>
        <tissue evidence="2 3">Fruit stalk</tissue>
    </source>
</reference>
<dbReference type="SUPFAM" id="SSF55008">
    <property type="entry name" value="HMA, heavy metal-associated domain"/>
    <property type="match status" value="1"/>
</dbReference>
<evidence type="ECO:0000313" key="4">
    <source>
        <dbReference type="RefSeq" id="XP_022727372.1"/>
    </source>
</evidence>
<accession>A0A6P5XHW8</accession>
<evidence type="ECO:0000313" key="3">
    <source>
        <dbReference type="RefSeq" id="XP_022727370.1"/>
    </source>
</evidence>
<dbReference type="InterPro" id="IPR036163">
    <property type="entry name" value="HMA_dom_sf"/>
</dbReference>